<dbReference type="RefSeq" id="WP_160210710.1">
    <property type="nucleotide sequence ID" value="NZ_CAMUSJ010000029.1"/>
</dbReference>
<dbReference type="InterPro" id="IPR000073">
    <property type="entry name" value="AB_hydrolase_1"/>
</dbReference>
<evidence type="ECO:0000313" key="5">
    <source>
        <dbReference type="Proteomes" id="UP000462501"/>
    </source>
</evidence>
<evidence type="ECO:0000313" key="2">
    <source>
        <dbReference type="EMBL" id="NBI79985.1"/>
    </source>
</evidence>
<gene>
    <name evidence="2" type="ORF">D3Z39_14155</name>
    <name evidence="3" type="ORF">FMM72_12605</name>
</gene>
<organism evidence="3 5">
    <name type="scientific">Anaerotruncus colihominis</name>
    <dbReference type="NCBI Taxonomy" id="169435"/>
    <lineage>
        <taxon>Bacteria</taxon>
        <taxon>Bacillati</taxon>
        <taxon>Bacillota</taxon>
        <taxon>Clostridia</taxon>
        <taxon>Eubacteriales</taxon>
        <taxon>Oscillospiraceae</taxon>
        <taxon>Anaerotruncus</taxon>
    </lineage>
</organism>
<dbReference type="PANTHER" id="PTHR43798">
    <property type="entry name" value="MONOACYLGLYCEROL LIPASE"/>
    <property type="match status" value="1"/>
</dbReference>
<reference evidence="2 4" key="1">
    <citation type="submission" date="2018-08" db="EMBL/GenBank/DDBJ databases">
        <title>Murine metabolic-syndrome-specific gut microbial biobank.</title>
        <authorList>
            <person name="Liu C."/>
        </authorList>
    </citation>
    <scope>NUCLEOTIDE SEQUENCE [LARGE SCALE GENOMIC DNA]</scope>
    <source>
        <strain evidence="2 4">X69</strain>
    </source>
</reference>
<accession>A0A845SZR7</accession>
<dbReference type="InterPro" id="IPR050266">
    <property type="entry name" value="AB_hydrolase_sf"/>
</dbReference>
<dbReference type="SUPFAM" id="SSF53474">
    <property type="entry name" value="alpha/beta-Hydrolases"/>
    <property type="match status" value="1"/>
</dbReference>
<dbReference type="PANTHER" id="PTHR43798:SF6">
    <property type="entry name" value="HYDROLASE, PUTATIVE (AFU_ORTHOLOGUE AFUA_4G13070)-RELATED"/>
    <property type="match status" value="1"/>
</dbReference>
<dbReference type="Proteomes" id="UP000462501">
    <property type="component" value="Unassembled WGS sequence"/>
</dbReference>
<dbReference type="PRINTS" id="PR00111">
    <property type="entry name" value="ABHYDROLASE"/>
</dbReference>
<sequence>MLIDIDRHLINCHIVGEGKPVFLLHGLGCDHRLMMGCMEPVFARYSAYRRIYIDLPGMGASDASLDLCSSDRILALLNRLAERLAGSEPFLLAGESYGGYLAQGMLATCPPGQVDGLLLICPVVIAAHAERDVPPHKILAEDGAFLSKLPPEERTRFEEYAVIADQDTYARYKNELLPGILAADRPFLEGLAKQYTFSFDLRQKIDTLCYDRPVLLIAGRQDGCVGYRDLWRTVENYPRATYAVLDFAGHNLQIEQPALFNSLVENWLERLDRC</sequence>
<comment type="caution">
    <text evidence="3">The sequence shown here is derived from an EMBL/GenBank/DDBJ whole genome shotgun (WGS) entry which is preliminary data.</text>
</comment>
<proteinExistence type="predicted"/>
<name>A0A845SZR7_9FIRM</name>
<evidence type="ECO:0000313" key="4">
    <source>
        <dbReference type="Proteomes" id="UP000446348"/>
    </source>
</evidence>
<feature type="domain" description="AB hydrolase-1" evidence="1">
    <location>
        <begin position="21"/>
        <end position="261"/>
    </location>
</feature>
<dbReference type="GO" id="GO:0016787">
    <property type="term" value="F:hydrolase activity"/>
    <property type="evidence" value="ECO:0007669"/>
    <property type="project" value="UniProtKB-KW"/>
</dbReference>
<evidence type="ECO:0000259" key="1">
    <source>
        <dbReference type="Pfam" id="PF12697"/>
    </source>
</evidence>
<dbReference type="Gene3D" id="3.40.50.1820">
    <property type="entry name" value="alpha/beta hydrolase"/>
    <property type="match status" value="1"/>
</dbReference>
<dbReference type="Pfam" id="PF12697">
    <property type="entry name" value="Abhydrolase_6"/>
    <property type="match status" value="1"/>
</dbReference>
<dbReference type="AlphaFoldDB" id="A0A845SZR7"/>
<dbReference type="InterPro" id="IPR029058">
    <property type="entry name" value="AB_hydrolase_fold"/>
</dbReference>
<dbReference type="EMBL" id="QXWZ01000030">
    <property type="protein sequence ID" value="NBI79985.1"/>
    <property type="molecule type" value="Genomic_DNA"/>
</dbReference>
<dbReference type="OrthoDB" id="9775557at2"/>
<evidence type="ECO:0000313" key="3">
    <source>
        <dbReference type="EMBL" id="NDO40064.1"/>
    </source>
</evidence>
<protein>
    <submittedName>
        <fullName evidence="3">Alpha/beta hydrolase</fullName>
    </submittedName>
</protein>
<keyword evidence="3" id="KW-0378">Hydrolase</keyword>
<dbReference type="Proteomes" id="UP000446348">
    <property type="component" value="Unassembled WGS sequence"/>
</dbReference>
<reference evidence="3 5" key="2">
    <citation type="submission" date="2019-06" db="EMBL/GenBank/DDBJ databases">
        <title>Draft genome sequences of 15 bacterial species constituting the stable defined intestinal microbiota of the GM15 gnotobiotic mouse model.</title>
        <authorList>
            <person name="Elie C."/>
            <person name="Mathieu A."/>
            <person name="Saliou A."/>
            <person name="Darnaud M."/>
            <person name="Leulier F."/>
            <person name="Tamellini A."/>
        </authorList>
    </citation>
    <scope>NUCLEOTIDE SEQUENCE [LARGE SCALE GENOMIC DNA]</scope>
    <source>
        <strain evidence="3 5">JM4-15</strain>
    </source>
</reference>
<dbReference type="EMBL" id="VIQT01000018">
    <property type="protein sequence ID" value="NDO40064.1"/>
    <property type="molecule type" value="Genomic_DNA"/>
</dbReference>